<feature type="compositionally biased region" description="Basic and acidic residues" evidence="1">
    <location>
        <begin position="17"/>
        <end position="31"/>
    </location>
</feature>
<feature type="compositionally biased region" description="Polar residues" evidence="1">
    <location>
        <begin position="49"/>
        <end position="58"/>
    </location>
</feature>
<name>A0ABP1PLR0_9HEXA</name>
<evidence type="ECO:0000313" key="2">
    <source>
        <dbReference type="EMBL" id="CAL8069545.1"/>
    </source>
</evidence>
<protein>
    <submittedName>
        <fullName evidence="2">Uncharacterized protein</fullName>
    </submittedName>
</protein>
<gene>
    <name evidence="2" type="ORF">ODALV1_LOCUS825</name>
</gene>
<reference evidence="2 3" key="1">
    <citation type="submission" date="2024-08" db="EMBL/GenBank/DDBJ databases">
        <authorList>
            <person name="Cucini C."/>
            <person name="Frati F."/>
        </authorList>
    </citation>
    <scope>NUCLEOTIDE SEQUENCE [LARGE SCALE GENOMIC DNA]</scope>
</reference>
<feature type="compositionally biased region" description="Basic residues" evidence="1">
    <location>
        <begin position="100"/>
        <end position="110"/>
    </location>
</feature>
<sequence length="138" mass="15763">MKENAQWRSKGGMNIRLQDDGDIKYSTEPRTRKISNGGIGSMEYGSRPTHLSRTNGDSYPQKESDAYAAAYDNGGDDFRDQRHTASYRRASFDSTDSYHHQHHHHQHRKTSNGESVPGKPEDVNGIDWEDGLKRWGNR</sequence>
<dbReference type="EMBL" id="CAXLJM020000004">
    <property type="protein sequence ID" value="CAL8069545.1"/>
    <property type="molecule type" value="Genomic_DNA"/>
</dbReference>
<feature type="region of interest" description="Disordered" evidence="1">
    <location>
        <begin position="1"/>
        <end position="138"/>
    </location>
</feature>
<organism evidence="2 3">
    <name type="scientific">Orchesella dallaii</name>
    <dbReference type="NCBI Taxonomy" id="48710"/>
    <lineage>
        <taxon>Eukaryota</taxon>
        <taxon>Metazoa</taxon>
        <taxon>Ecdysozoa</taxon>
        <taxon>Arthropoda</taxon>
        <taxon>Hexapoda</taxon>
        <taxon>Collembola</taxon>
        <taxon>Entomobryomorpha</taxon>
        <taxon>Entomobryoidea</taxon>
        <taxon>Orchesellidae</taxon>
        <taxon>Orchesellinae</taxon>
        <taxon>Orchesella</taxon>
    </lineage>
</organism>
<proteinExistence type="predicted"/>
<comment type="caution">
    <text evidence="2">The sequence shown here is derived from an EMBL/GenBank/DDBJ whole genome shotgun (WGS) entry which is preliminary data.</text>
</comment>
<dbReference type="Proteomes" id="UP001642540">
    <property type="component" value="Unassembled WGS sequence"/>
</dbReference>
<accession>A0ABP1PLR0</accession>
<evidence type="ECO:0000313" key="3">
    <source>
        <dbReference type="Proteomes" id="UP001642540"/>
    </source>
</evidence>
<evidence type="ECO:0000256" key="1">
    <source>
        <dbReference type="SAM" id="MobiDB-lite"/>
    </source>
</evidence>
<keyword evidence="3" id="KW-1185">Reference proteome</keyword>